<name>A0ABX8JHY8_9BACT</name>
<feature type="compositionally biased region" description="Low complexity" evidence="1">
    <location>
        <begin position="255"/>
        <end position="264"/>
    </location>
</feature>
<evidence type="ECO:0000313" key="4">
    <source>
        <dbReference type="Proteomes" id="UP000683493"/>
    </source>
</evidence>
<feature type="chain" id="PRO_5046641473" evidence="2">
    <location>
        <begin position="27"/>
        <end position="445"/>
    </location>
</feature>
<evidence type="ECO:0000313" key="3">
    <source>
        <dbReference type="EMBL" id="QWV96264.1"/>
    </source>
</evidence>
<dbReference type="EMBL" id="CP076724">
    <property type="protein sequence ID" value="QWV96264.1"/>
    <property type="molecule type" value="Genomic_DNA"/>
</dbReference>
<accession>A0ABX8JHY8</accession>
<proteinExistence type="predicted"/>
<keyword evidence="4" id="KW-1185">Reference proteome</keyword>
<dbReference type="Proteomes" id="UP000683493">
    <property type="component" value="Chromosome"/>
</dbReference>
<evidence type="ECO:0000256" key="1">
    <source>
        <dbReference type="SAM" id="MobiDB-lite"/>
    </source>
</evidence>
<dbReference type="CDD" id="cd08547">
    <property type="entry name" value="Type_II_cohesin"/>
    <property type="match status" value="1"/>
</dbReference>
<protein>
    <submittedName>
        <fullName evidence="3">Cohesin domain-containing protein</fullName>
    </submittedName>
</protein>
<evidence type="ECO:0000256" key="2">
    <source>
        <dbReference type="SAM" id="SignalP"/>
    </source>
</evidence>
<feature type="signal peptide" evidence="2">
    <location>
        <begin position="1"/>
        <end position="26"/>
    </location>
</feature>
<sequence length="445" mass="46807">MIRQSHCPWYRLLFFLLLVLPATAFALPTLSISSPGSDGVFLLRGDQMDGVAGLDLSIGYDSATLSNPRVTMGNMVQGMMSAANPGNPIRLAIVGTRGLAGSGIIASVAFDRTGNSLGVITLVAGTLIDAGGKKVAMAQPVIVNPSAVVGAADGGTGAAQPGEEARSGTPSGGTALPIAVPRPLPVGGTVTMPGQETATGQADVPAKETPARIDAPLSQEGAPAVKKRLRTKNAQLEGEEAPLDRGETPPPPEQETPAAEASAPRPQVTQPVAVTSVLDRFKAFQGERTPANLIALFRQDAPVPFRQLPPVALADGKATVTLVIGTVTGEATPSFTFSGCTYVAHRRTEAGWEIQARPKRDVVKADITMLYGGLRQQMPLAVAPRASLVSGMTRPVKEADFERFLKDRGTPSRPRFDLNKDGRRDYVDDYIYAVNYLVRTGLQVP</sequence>
<organism evidence="3 4">
    <name type="scientific">Geomonas diazotrophica</name>
    <dbReference type="NCBI Taxonomy" id="2843197"/>
    <lineage>
        <taxon>Bacteria</taxon>
        <taxon>Pseudomonadati</taxon>
        <taxon>Thermodesulfobacteriota</taxon>
        <taxon>Desulfuromonadia</taxon>
        <taxon>Geobacterales</taxon>
        <taxon>Geobacteraceae</taxon>
        <taxon>Geomonas</taxon>
    </lineage>
</organism>
<keyword evidence="2" id="KW-0732">Signal</keyword>
<gene>
    <name evidence="3" type="ORF">KP005_12840</name>
</gene>
<feature type="region of interest" description="Disordered" evidence="1">
    <location>
        <begin position="153"/>
        <end position="268"/>
    </location>
</feature>
<reference evidence="3 4" key="1">
    <citation type="submission" date="2021-06" db="EMBL/GenBank/DDBJ databases">
        <title>Gemonas diversity in paddy soil.</title>
        <authorList>
            <person name="Liu G."/>
        </authorList>
    </citation>
    <scope>NUCLEOTIDE SEQUENCE [LARGE SCALE GENOMIC DNA]</scope>
    <source>
        <strain evidence="3 4">RG29</strain>
    </source>
</reference>